<dbReference type="Pfam" id="PF00482">
    <property type="entry name" value="T2SSF"/>
    <property type="match status" value="1"/>
</dbReference>
<evidence type="ECO:0000259" key="8">
    <source>
        <dbReference type="Pfam" id="PF00482"/>
    </source>
</evidence>
<evidence type="ECO:0000256" key="3">
    <source>
        <dbReference type="ARBA" id="ARBA00022692"/>
    </source>
</evidence>
<organism evidence="9 10">
    <name type="scientific">Blautia aquisgranensis</name>
    <dbReference type="NCBI Taxonomy" id="3133153"/>
    <lineage>
        <taxon>Bacteria</taxon>
        <taxon>Bacillati</taxon>
        <taxon>Bacillota</taxon>
        <taxon>Clostridia</taxon>
        <taxon>Lachnospirales</taxon>
        <taxon>Lachnospiraceae</taxon>
        <taxon>Blautia</taxon>
    </lineage>
</organism>
<protein>
    <submittedName>
        <fullName evidence="9">Type II secretion system F family protein</fullName>
    </submittedName>
</protein>
<evidence type="ECO:0000313" key="9">
    <source>
        <dbReference type="EMBL" id="MEQ2371042.1"/>
    </source>
</evidence>
<evidence type="ECO:0000313" key="10">
    <source>
        <dbReference type="Proteomes" id="UP001473063"/>
    </source>
</evidence>
<sequence length="343" mass="38914">MWIHIVIFMVILGAFLAGKLGRLPPWAGNAEGQKLFILVALAGNIIGMLLTLQSSGGTVYSSGYRMEKEETGAYEKKFMVSVDGQESGSLYVQVPEKETEETGEKPETKKELSEEQQRGKELQDMIVQYNQKKNDPKYYYLPEEWNGKHLEWQQPKDTTGNLISGMGLIAAAALVIAKKREEETVQIRRREQMLMDYPGLIMKFTLLVQAGLTARKAFQKIAFDYGKREEGQKRAAYEEIRMTCFEMDSGISESEAYRRFGERCGQVKYKTLSTLLIQNLQKGSRYLSDLLEKEAVEAWEERKRKARVLGEAAATKLLLPMILMLLVIMAVIMLPACLSFYSG</sequence>
<accession>A0ABV1BEI5</accession>
<proteinExistence type="predicted"/>
<reference evidence="9 10" key="1">
    <citation type="submission" date="2024-03" db="EMBL/GenBank/DDBJ databases">
        <title>Human intestinal bacterial collection.</title>
        <authorList>
            <person name="Pauvert C."/>
            <person name="Hitch T.C.A."/>
            <person name="Clavel T."/>
        </authorList>
    </citation>
    <scope>NUCLEOTIDE SEQUENCE [LARGE SCALE GENOMIC DNA]</scope>
    <source>
        <strain evidence="9 10">CLA-JM-H16</strain>
    </source>
</reference>
<dbReference type="PANTHER" id="PTHR35007">
    <property type="entry name" value="INTEGRAL MEMBRANE PROTEIN-RELATED"/>
    <property type="match status" value="1"/>
</dbReference>
<gene>
    <name evidence="9" type="ORF">WMO28_08810</name>
</gene>
<evidence type="ECO:0000256" key="1">
    <source>
        <dbReference type="ARBA" id="ARBA00004651"/>
    </source>
</evidence>
<comment type="caution">
    <text evidence="9">The sequence shown here is derived from an EMBL/GenBank/DDBJ whole genome shotgun (WGS) entry which is preliminary data.</text>
</comment>
<name>A0ABV1BEI5_9FIRM</name>
<dbReference type="RefSeq" id="WP_178641461.1">
    <property type="nucleotide sequence ID" value="NZ_JBBMEJ010000009.1"/>
</dbReference>
<keyword evidence="5 7" id="KW-0472">Membrane</keyword>
<comment type="subcellular location">
    <subcellularLocation>
        <location evidence="1">Cell membrane</location>
        <topology evidence="1">Multi-pass membrane protein</topology>
    </subcellularLocation>
</comment>
<keyword evidence="10" id="KW-1185">Reference proteome</keyword>
<keyword evidence="2" id="KW-1003">Cell membrane</keyword>
<evidence type="ECO:0000256" key="6">
    <source>
        <dbReference type="SAM" id="MobiDB-lite"/>
    </source>
</evidence>
<dbReference type="Proteomes" id="UP001473063">
    <property type="component" value="Unassembled WGS sequence"/>
</dbReference>
<feature type="transmembrane region" description="Helical" evidence="7">
    <location>
        <begin position="317"/>
        <end position="341"/>
    </location>
</feature>
<keyword evidence="4 7" id="KW-1133">Transmembrane helix</keyword>
<feature type="compositionally biased region" description="Basic and acidic residues" evidence="6">
    <location>
        <begin position="95"/>
        <end position="119"/>
    </location>
</feature>
<feature type="region of interest" description="Disordered" evidence="6">
    <location>
        <begin position="94"/>
        <end position="119"/>
    </location>
</feature>
<dbReference type="PANTHER" id="PTHR35007:SF2">
    <property type="entry name" value="PILUS ASSEMBLE PROTEIN"/>
    <property type="match status" value="1"/>
</dbReference>
<evidence type="ECO:0000256" key="5">
    <source>
        <dbReference type="ARBA" id="ARBA00023136"/>
    </source>
</evidence>
<feature type="domain" description="Type II secretion system protein GspF" evidence="8">
    <location>
        <begin position="204"/>
        <end position="335"/>
    </location>
</feature>
<dbReference type="InterPro" id="IPR018076">
    <property type="entry name" value="T2SS_GspF_dom"/>
</dbReference>
<dbReference type="EMBL" id="JBBMEJ010000009">
    <property type="protein sequence ID" value="MEQ2371042.1"/>
    <property type="molecule type" value="Genomic_DNA"/>
</dbReference>
<evidence type="ECO:0000256" key="2">
    <source>
        <dbReference type="ARBA" id="ARBA00022475"/>
    </source>
</evidence>
<keyword evidence="3 7" id="KW-0812">Transmembrane</keyword>
<evidence type="ECO:0000256" key="4">
    <source>
        <dbReference type="ARBA" id="ARBA00022989"/>
    </source>
</evidence>
<feature type="transmembrane region" description="Helical" evidence="7">
    <location>
        <begin position="37"/>
        <end position="60"/>
    </location>
</feature>
<evidence type="ECO:0000256" key="7">
    <source>
        <dbReference type="SAM" id="Phobius"/>
    </source>
</evidence>